<organism evidence="1 2">
    <name type="scientific">Babesia microti (strain RI)</name>
    <dbReference type="NCBI Taxonomy" id="1133968"/>
    <lineage>
        <taxon>Eukaryota</taxon>
        <taxon>Sar</taxon>
        <taxon>Alveolata</taxon>
        <taxon>Apicomplexa</taxon>
        <taxon>Aconoidasida</taxon>
        <taxon>Piroplasmida</taxon>
        <taxon>Babesiidae</taxon>
        <taxon>Babesia</taxon>
    </lineage>
</organism>
<proteinExistence type="predicted"/>
<dbReference type="OrthoDB" id="364978at2759"/>
<dbReference type="KEGG" id="bmic:BMR1_01G03145"/>
<keyword evidence="2" id="KW-1185">Reference proteome</keyword>
<dbReference type="RefSeq" id="XP_012647694.1">
    <property type="nucleotide sequence ID" value="XM_012792240.1"/>
</dbReference>
<evidence type="ECO:0000313" key="1">
    <source>
        <dbReference type="EMBL" id="CCF73085.1"/>
    </source>
</evidence>
<reference evidence="1 2" key="3">
    <citation type="journal article" date="2016" name="Sci. Rep.">
        <title>Genome-wide diversity and gene expression profiling of Babesia microti isolates identify polymorphic genes that mediate host-pathogen interactions.</title>
        <authorList>
            <person name="Silva J.C."/>
            <person name="Cornillot E."/>
            <person name="McCracken C."/>
            <person name="Usmani-Brown S."/>
            <person name="Dwivedi A."/>
            <person name="Ifeonu O.O."/>
            <person name="Crabtree J."/>
            <person name="Gotia H.T."/>
            <person name="Virji A.Z."/>
            <person name="Reynes C."/>
            <person name="Colinge J."/>
            <person name="Kumar V."/>
            <person name="Lawres L."/>
            <person name="Pazzi J.E."/>
            <person name="Pablo J.V."/>
            <person name="Hung C."/>
            <person name="Brancato J."/>
            <person name="Kumari P."/>
            <person name="Orvis J."/>
            <person name="Tretina K."/>
            <person name="Chibucos M."/>
            <person name="Ott S."/>
            <person name="Sadzewicz L."/>
            <person name="Sengamalay N."/>
            <person name="Shetty A.C."/>
            <person name="Su Q."/>
            <person name="Tallon L."/>
            <person name="Fraser C.M."/>
            <person name="Frutos R."/>
            <person name="Molina D.M."/>
            <person name="Krause P.J."/>
            <person name="Ben Mamoun C."/>
        </authorList>
    </citation>
    <scope>NUCLEOTIDE SEQUENCE [LARGE SCALE GENOMIC DNA]</scope>
    <source>
        <strain evidence="1 2">RI</strain>
    </source>
</reference>
<dbReference type="VEuPathDB" id="PiroplasmaDB:BMR1_01G03145"/>
<evidence type="ECO:0000313" key="2">
    <source>
        <dbReference type="Proteomes" id="UP000002899"/>
    </source>
</evidence>
<name>I7IPM9_BABMR</name>
<sequence>MKNKNCLSAWKKKKHGSHANDEDELVIDKSVQETYKDEIVTNLVDASTEQNSITELECKVPSCDTVLNVNATGTAIKKITDLTEVVLSKKISLNELDMSTISKYCADKFKYISSDNSAIPKIIEKLFSTEIKAGDEKLLRLEKDNDGSIEKLELMDITSPLESAACSKRSTDRIFPLSDESRRSATCNDSPKDPISTESALNENKEITTTNNPAFAKENPVKELPTLKTGIWFFDNINDYLDLWNDVVTGMNNNNLFKLLNLSALLRYFGDPAGNILLDKVCKSNMLPSDEPQKKSWKSILEKDDIEPTPTEMVPLPTFSNKTKHDRCTITARNDDKVNAEHYFKLYWESTEKWMMNSFGPNMTAISKLYVSTRQWFLRLTRPAQVMFIRLSNVFCTIPSSPRGLTFD</sequence>
<gene>
    <name evidence="1" type="ORF">BMR1_01G03145</name>
</gene>
<reference evidence="1 2" key="2">
    <citation type="journal article" date="2013" name="PLoS ONE">
        <title>Whole genome mapping and re-organization of the nuclear and mitochondrial genomes of Babesia microti isolates.</title>
        <authorList>
            <person name="Cornillot E."/>
            <person name="Dassouli A."/>
            <person name="Garg A."/>
            <person name="Pachikara N."/>
            <person name="Randazzo S."/>
            <person name="Depoix D."/>
            <person name="Carcy B."/>
            <person name="Delbecq S."/>
            <person name="Frutos R."/>
            <person name="Silva J.C."/>
            <person name="Sutton R."/>
            <person name="Krause P.J."/>
            <person name="Mamoun C.B."/>
        </authorList>
    </citation>
    <scope>NUCLEOTIDE SEQUENCE [LARGE SCALE GENOMIC DNA]</scope>
    <source>
        <strain evidence="1 2">RI</strain>
    </source>
</reference>
<reference evidence="1 2" key="1">
    <citation type="journal article" date="2012" name="Nucleic Acids Res.">
        <title>Sequencing of the smallest Apicomplexan genome from the human pathogen Babesia microti.</title>
        <authorList>
            <person name="Cornillot E."/>
            <person name="Hadj-Kaddour K."/>
            <person name="Dassouli A."/>
            <person name="Noel B."/>
            <person name="Ranwez V."/>
            <person name="Vacherie B."/>
            <person name="Augagneur Y."/>
            <person name="Bres V."/>
            <person name="Duclos A."/>
            <person name="Randazzo S."/>
            <person name="Carcy B."/>
            <person name="Debierre-Grockiego F."/>
            <person name="Delbecq S."/>
            <person name="Moubri-Menage K."/>
            <person name="Shams-Eldin H."/>
            <person name="Usmani-Brown S."/>
            <person name="Bringaud F."/>
            <person name="Wincker P."/>
            <person name="Vivares C.P."/>
            <person name="Schwarz R.T."/>
            <person name="Schetters T.P."/>
            <person name="Krause P.J."/>
            <person name="Gorenflot A."/>
            <person name="Berry V."/>
            <person name="Barbe V."/>
            <person name="Ben Mamoun C."/>
        </authorList>
    </citation>
    <scope>NUCLEOTIDE SEQUENCE [LARGE SCALE GENOMIC DNA]</scope>
    <source>
        <strain evidence="1 2">RI</strain>
    </source>
</reference>
<protein>
    <submittedName>
        <fullName evidence="1">Uncharacterized protein</fullName>
    </submittedName>
</protein>
<dbReference type="AlphaFoldDB" id="I7IPM9"/>
<dbReference type="GeneID" id="24423704"/>
<dbReference type="Proteomes" id="UP000002899">
    <property type="component" value="Chromosome I"/>
</dbReference>
<dbReference type="EMBL" id="FO082871">
    <property type="protein sequence ID" value="CCF73085.1"/>
    <property type="molecule type" value="Genomic_DNA"/>
</dbReference>
<accession>I7IPM9</accession>